<evidence type="ECO:0000256" key="8">
    <source>
        <dbReference type="ARBA" id="ARBA00023014"/>
    </source>
</evidence>
<feature type="binding site" evidence="9">
    <location>
        <position position="169"/>
    </location>
    <ligand>
        <name>[4Fe-4S] cluster</name>
        <dbReference type="ChEBI" id="CHEBI:49883"/>
    </ligand>
</feature>
<keyword evidence="7 9" id="KW-0408">Iron</keyword>
<dbReference type="EMBL" id="MWAK01000020">
    <property type="protein sequence ID" value="OPZ93524.1"/>
    <property type="molecule type" value="Genomic_DNA"/>
</dbReference>
<evidence type="ECO:0000256" key="5">
    <source>
        <dbReference type="ARBA" id="ARBA00022679"/>
    </source>
</evidence>
<proteinExistence type="inferred from homology"/>
<evidence type="ECO:0000256" key="7">
    <source>
        <dbReference type="ARBA" id="ARBA00023004"/>
    </source>
</evidence>
<comment type="function">
    <text evidence="9">Catalyzes the condensation of iminoaspartate with dihydroxyacetone phosphate to form quinolinate.</text>
</comment>
<comment type="similarity">
    <text evidence="9">Belongs to the quinolinate synthase family. Type 2 subfamily.</text>
</comment>
<dbReference type="InterPro" id="IPR036094">
    <property type="entry name" value="NadA_sf"/>
</dbReference>
<evidence type="ECO:0000256" key="9">
    <source>
        <dbReference type="HAMAP-Rule" id="MF_00568"/>
    </source>
</evidence>
<organism evidence="10">
    <name type="scientific">candidate division TA06 bacterium ADurb.Bin417</name>
    <dbReference type="NCBI Taxonomy" id="1852828"/>
    <lineage>
        <taxon>Bacteria</taxon>
        <taxon>Bacteria division TA06</taxon>
    </lineage>
</organism>
<accession>A0A1V5MJW0</accession>
<dbReference type="HAMAP" id="MF_00568">
    <property type="entry name" value="NadA_type2"/>
    <property type="match status" value="1"/>
</dbReference>
<dbReference type="NCBIfam" id="NF006878">
    <property type="entry name" value="PRK09375.1-2"/>
    <property type="match status" value="1"/>
</dbReference>
<dbReference type="PANTHER" id="PTHR30573">
    <property type="entry name" value="QUINOLINATE SYNTHETASE A"/>
    <property type="match status" value="1"/>
</dbReference>
<dbReference type="NCBIfam" id="TIGR00550">
    <property type="entry name" value="nadA"/>
    <property type="match status" value="1"/>
</dbReference>
<dbReference type="EC" id="2.5.1.72" evidence="2 9"/>
<dbReference type="PANTHER" id="PTHR30573:SF0">
    <property type="entry name" value="QUINOLINATE SYNTHASE, CHLOROPLASTIC"/>
    <property type="match status" value="1"/>
</dbReference>
<feature type="binding site" evidence="9">
    <location>
        <position position="22"/>
    </location>
    <ligand>
        <name>iminosuccinate</name>
        <dbReference type="ChEBI" id="CHEBI:77875"/>
    </ligand>
</feature>
<feature type="binding site" evidence="9">
    <location>
        <position position="39"/>
    </location>
    <ligand>
        <name>iminosuccinate</name>
        <dbReference type="ChEBI" id="CHEBI:77875"/>
    </ligand>
</feature>
<dbReference type="Gene3D" id="3.40.50.10800">
    <property type="entry name" value="NadA-like"/>
    <property type="match status" value="3"/>
</dbReference>
<dbReference type="Pfam" id="PF02445">
    <property type="entry name" value="NadA"/>
    <property type="match status" value="1"/>
</dbReference>
<feature type="binding site" evidence="9">
    <location>
        <begin position="110"/>
        <end position="112"/>
    </location>
    <ligand>
        <name>iminosuccinate</name>
        <dbReference type="ChEBI" id="CHEBI:77875"/>
    </ligand>
</feature>
<comment type="subcellular location">
    <subcellularLocation>
        <location evidence="9">Cytoplasm</location>
    </subcellularLocation>
</comment>
<comment type="caution">
    <text evidence="10">The sequence shown here is derived from an EMBL/GenBank/DDBJ whole genome shotgun (WGS) entry which is preliminary data.</text>
</comment>
<evidence type="ECO:0000256" key="2">
    <source>
        <dbReference type="ARBA" id="ARBA00012669"/>
    </source>
</evidence>
<keyword evidence="5 9" id="KW-0808">Transferase</keyword>
<keyword evidence="4 9" id="KW-0662">Pyridine nucleotide biosynthesis</keyword>
<dbReference type="InterPro" id="IPR023066">
    <property type="entry name" value="Quinolinate_synth_type2"/>
</dbReference>
<reference evidence="10" key="1">
    <citation type="submission" date="2017-02" db="EMBL/GenBank/DDBJ databases">
        <title>Delving into the versatile metabolic prowess of the omnipresent phylum Bacteroidetes.</title>
        <authorList>
            <person name="Nobu M.K."/>
            <person name="Mei R."/>
            <person name="Narihiro T."/>
            <person name="Kuroda K."/>
            <person name="Liu W.-T."/>
        </authorList>
    </citation>
    <scope>NUCLEOTIDE SEQUENCE</scope>
    <source>
        <strain evidence="10">ADurb.Bin417</strain>
    </source>
</reference>
<dbReference type="GO" id="GO:0008987">
    <property type="term" value="F:quinolinate synthetase A activity"/>
    <property type="evidence" value="ECO:0007669"/>
    <property type="project" value="UniProtKB-UniRule"/>
</dbReference>
<feature type="binding site" evidence="9">
    <location>
        <position position="127"/>
    </location>
    <ligand>
        <name>iminosuccinate</name>
        <dbReference type="ChEBI" id="CHEBI:77875"/>
    </ligand>
</feature>
<comment type="cofactor">
    <cofactor evidence="9">
        <name>[4Fe-4S] cluster</name>
        <dbReference type="ChEBI" id="CHEBI:49883"/>
    </cofactor>
    <text evidence="9">Binds 1 [4Fe-4S] cluster per subunit.</text>
</comment>
<sequence>MNDIVSEIQAWKEKRRAVILAHNYQPPEIQALADFLGDSLDLSRRAAATEHETVVFCGVKFMAETAKILAPEKTVLLPDLQAGCPMADMVRPEDIRERRAAYPGAPVVTYINSSAEVKAESDYICTSANAVRLVSALAEETVLFFPDQNLGDFVQERTAKKMILWPGYCPTHQVFIPEELAALKAANPGAVLIAHPECRREVRRMADEVLSTGGMVKWARESRAKQAIVATEIGMLTRLRRENPAIEYLPGSSRAVCPNMKKISLEKVLWSLKELAPAIEVPEATARRSRLALERMLKF</sequence>
<dbReference type="GO" id="GO:0051539">
    <property type="term" value="F:4 iron, 4 sulfur cluster binding"/>
    <property type="evidence" value="ECO:0007669"/>
    <property type="project" value="UniProtKB-KW"/>
</dbReference>
<feature type="binding site" evidence="9">
    <location>
        <position position="257"/>
    </location>
    <ligand>
        <name>[4Fe-4S] cluster</name>
        <dbReference type="ChEBI" id="CHEBI:49883"/>
    </ligand>
</feature>
<dbReference type="SUPFAM" id="SSF142754">
    <property type="entry name" value="NadA-like"/>
    <property type="match status" value="1"/>
</dbReference>
<evidence type="ECO:0000313" key="10">
    <source>
        <dbReference type="EMBL" id="OPZ93524.1"/>
    </source>
</evidence>
<comment type="pathway">
    <text evidence="1 9">Cofactor biosynthesis; NAD(+) biosynthesis; quinolinate from iminoaspartate: step 1/1.</text>
</comment>
<evidence type="ECO:0000256" key="6">
    <source>
        <dbReference type="ARBA" id="ARBA00022723"/>
    </source>
</evidence>
<comment type="catalytic activity">
    <reaction evidence="9">
        <text>iminosuccinate + dihydroxyacetone phosphate = quinolinate + phosphate + 2 H2O + H(+)</text>
        <dbReference type="Rhea" id="RHEA:25888"/>
        <dbReference type="ChEBI" id="CHEBI:15377"/>
        <dbReference type="ChEBI" id="CHEBI:15378"/>
        <dbReference type="ChEBI" id="CHEBI:29959"/>
        <dbReference type="ChEBI" id="CHEBI:43474"/>
        <dbReference type="ChEBI" id="CHEBI:57642"/>
        <dbReference type="ChEBI" id="CHEBI:77875"/>
        <dbReference type="EC" id="2.5.1.72"/>
    </reaction>
</comment>
<protein>
    <recommendedName>
        <fullName evidence="2 9">Quinolinate synthase</fullName>
        <ecNumber evidence="2 9">2.5.1.72</ecNumber>
    </recommendedName>
</protein>
<keyword evidence="8 9" id="KW-0411">Iron-sulfur</keyword>
<dbReference type="InterPro" id="IPR003473">
    <property type="entry name" value="NadA"/>
</dbReference>
<feature type="binding site" evidence="9">
    <location>
        <begin position="195"/>
        <end position="197"/>
    </location>
    <ligand>
        <name>iminosuccinate</name>
        <dbReference type="ChEBI" id="CHEBI:77875"/>
    </ligand>
</feature>
<dbReference type="GO" id="GO:0005737">
    <property type="term" value="C:cytoplasm"/>
    <property type="evidence" value="ECO:0007669"/>
    <property type="project" value="UniProtKB-SubCell"/>
</dbReference>
<gene>
    <name evidence="9 10" type="primary">nadA</name>
    <name evidence="10" type="ORF">BWY73_00276</name>
</gene>
<dbReference type="Proteomes" id="UP000485484">
    <property type="component" value="Unassembled WGS sequence"/>
</dbReference>
<dbReference type="UniPathway" id="UPA00253">
    <property type="reaction ID" value="UER00327"/>
</dbReference>
<dbReference type="GO" id="GO:0046872">
    <property type="term" value="F:metal ion binding"/>
    <property type="evidence" value="ECO:0007669"/>
    <property type="project" value="UniProtKB-KW"/>
</dbReference>
<evidence type="ECO:0000256" key="3">
    <source>
        <dbReference type="ARBA" id="ARBA00022485"/>
    </source>
</evidence>
<keyword evidence="6 9" id="KW-0479">Metal-binding</keyword>
<name>A0A1V5MJW0_UNCT6</name>
<evidence type="ECO:0000256" key="4">
    <source>
        <dbReference type="ARBA" id="ARBA00022642"/>
    </source>
</evidence>
<feature type="binding site" evidence="9">
    <location>
        <position position="84"/>
    </location>
    <ligand>
        <name>[4Fe-4S] cluster</name>
        <dbReference type="ChEBI" id="CHEBI:49883"/>
    </ligand>
</feature>
<dbReference type="GO" id="GO:0034628">
    <property type="term" value="P:'de novo' NAD+ biosynthetic process from L-aspartate"/>
    <property type="evidence" value="ECO:0007669"/>
    <property type="project" value="TreeGrafter"/>
</dbReference>
<keyword evidence="9" id="KW-0963">Cytoplasm</keyword>
<feature type="binding site" evidence="9">
    <location>
        <position position="212"/>
    </location>
    <ligand>
        <name>iminosuccinate</name>
        <dbReference type="ChEBI" id="CHEBI:77875"/>
    </ligand>
</feature>
<evidence type="ECO:0000256" key="1">
    <source>
        <dbReference type="ARBA" id="ARBA00005065"/>
    </source>
</evidence>
<keyword evidence="3 9" id="KW-0004">4Fe-4S</keyword>
<dbReference type="AlphaFoldDB" id="A0A1V5MJW0"/>